<dbReference type="Proteomes" id="UP000001491">
    <property type="component" value="Chromosome"/>
</dbReference>
<reference evidence="2" key="1">
    <citation type="journal article" date="2009" name="BMC Bioinformatics">
        <title>The Mycoplasma conjunctivae genome sequencing, annotation and analysis.</title>
        <authorList>
            <person name="Calderon-Copete S.P."/>
            <person name="Wigger G."/>
            <person name="Wunderlin C."/>
            <person name="Schmidheini T."/>
            <person name="Frey J."/>
            <person name="Quail M.A."/>
            <person name="Falquet L."/>
        </authorList>
    </citation>
    <scope>NUCLEOTIDE SEQUENCE [LARGE SCALE GENOMIC DNA]</scope>
    <source>
        <strain evidence="2">ATCC 25834 / NCTC 10147 / HRC/581</strain>
    </source>
</reference>
<dbReference type="EMBL" id="FM864216">
    <property type="protein sequence ID" value="CAT04734.1"/>
    <property type="molecule type" value="Genomic_DNA"/>
</dbReference>
<name>C5J5L1_MESCH</name>
<organism evidence="1 2">
    <name type="scientific">Mesomycoplasma conjunctivae (strain ATCC 25834 / NCTC 10147 / HRC/581)</name>
    <name type="common">Mycoplasma conjunctivae</name>
    <dbReference type="NCBI Taxonomy" id="572263"/>
    <lineage>
        <taxon>Bacteria</taxon>
        <taxon>Bacillati</taxon>
        <taxon>Mycoplasmatota</taxon>
        <taxon>Mycoplasmoidales</taxon>
        <taxon>Metamycoplasmataceae</taxon>
        <taxon>Mesomycoplasma</taxon>
    </lineage>
</organism>
<keyword evidence="2" id="KW-1185">Reference proteome</keyword>
<protein>
    <submittedName>
        <fullName evidence="1">Uncharacterized protein</fullName>
    </submittedName>
</protein>
<dbReference type="KEGG" id="mco:MCJ_000570"/>
<accession>C5J5L1</accession>
<proteinExistence type="predicted"/>
<dbReference type="HOGENOM" id="CLU_3218847_0_0_14"/>
<dbReference type="AlphaFoldDB" id="C5J5L1"/>
<evidence type="ECO:0000313" key="1">
    <source>
        <dbReference type="EMBL" id="CAT04734.1"/>
    </source>
</evidence>
<gene>
    <name evidence="1" type="ordered locus">MCJ_000570</name>
</gene>
<sequence length="44" mass="5188">MAKSKTRVIKVKEHKNDTIIKKSFLDNKGRYGHLRLGTYISIWI</sequence>
<evidence type="ECO:0000313" key="2">
    <source>
        <dbReference type="Proteomes" id="UP000001491"/>
    </source>
</evidence>